<name>A0ACC7SB06_DOLFA</name>
<accession>A0ACC7SB06</accession>
<dbReference type="EMBL" id="VILF01000006">
    <property type="protein sequence ID" value="MTJ45655.1"/>
    <property type="molecule type" value="Genomic_DNA"/>
</dbReference>
<keyword evidence="2" id="KW-1185">Reference proteome</keyword>
<evidence type="ECO:0000313" key="1">
    <source>
        <dbReference type="EMBL" id="MTJ45655.1"/>
    </source>
</evidence>
<proteinExistence type="predicted"/>
<organism evidence="1 2">
    <name type="scientific">Dolichospermum flos-aquae UHCC 0037</name>
    <dbReference type="NCBI Taxonomy" id="2590026"/>
    <lineage>
        <taxon>Bacteria</taxon>
        <taxon>Bacillati</taxon>
        <taxon>Cyanobacteriota</taxon>
        <taxon>Cyanophyceae</taxon>
        <taxon>Nostocales</taxon>
        <taxon>Aphanizomenonaceae</taxon>
        <taxon>Dolichospermum</taxon>
    </lineage>
</organism>
<reference evidence="2" key="1">
    <citation type="journal article" date="2020" name="Toxins">
        <title>Phylogenomic Analysis of Secondary Metabolism in the Toxic Cyanobacterial Genera Anabaena, Dolichospermum and Aphanizomenon.</title>
        <authorList>
            <person name="Oesterholm J."/>
            <person name="Popin R.V."/>
            <person name="Fewer D.P."/>
            <person name="Sivonen K."/>
        </authorList>
    </citation>
    <scope>NUCLEOTIDE SEQUENCE [LARGE SCALE GENOMIC DNA]</scope>
    <source>
        <strain evidence="2">UHCC 0037</strain>
    </source>
</reference>
<dbReference type="Proteomes" id="UP001517388">
    <property type="component" value="Unassembled WGS sequence"/>
</dbReference>
<sequence>MAIAISLTPELEARLREKATQQGKDISLVAAELLKNILDWELEDSQVAIQGIQQGLDDFEAGRFRSFDDFANEQRRKYNLPREV</sequence>
<gene>
    <name evidence="1" type="ORF">FJR39_22060</name>
</gene>
<comment type="caution">
    <text evidence="1">The sequence shown here is derived from an EMBL/GenBank/DDBJ whole genome shotgun (WGS) entry which is preliminary data.</text>
</comment>
<evidence type="ECO:0000313" key="2">
    <source>
        <dbReference type="Proteomes" id="UP001517388"/>
    </source>
</evidence>
<protein>
    <submittedName>
        <fullName evidence="1">Uncharacterized protein</fullName>
    </submittedName>
</protein>